<keyword evidence="1" id="KW-0539">Nucleus</keyword>
<dbReference type="Proteomes" id="UP001235939">
    <property type="component" value="Chromosome 02"/>
</dbReference>
<keyword evidence="2" id="KW-0732">Signal</keyword>
<dbReference type="PANTHER" id="PTHR10747">
    <property type="entry name" value="TRANSCRIPTION FACTOR COE FAMILY MEMBER"/>
    <property type="match status" value="1"/>
</dbReference>
<comment type="subcellular location">
    <subcellularLocation>
        <location evidence="1">Nucleus</location>
    </subcellularLocation>
</comment>
<comment type="similarity">
    <text evidence="1">Belongs to the COE family.</text>
</comment>
<accession>A0ABY6K411</accession>
<organism evidence="4 5">
    <name type="scientific">Cordylochernes scorpioides</name>
    <dbReference type="NCBI Taxonomy" id="51811"/>
    <lineage>
        <taxon>Eukaryota</taxon>
        <taxon>Metazoa</taxon>
        <taxon>Ecdysozoa</taxon>
        <taxon>Arthropoda</taxon>
        <taxon>Chelicerata</taxon>
        <taxon>Arachnida</taxon>
        <taxon>Pseudoscorpiones</taxon>
        <taxon>Cheliferoidea</taxon>
        <taxon>Chernetidae</taxon>
        <taxon>Cordylochernes</taxon>
    </lineage>
</organism>
<feature type="signal peptide" evidence="2">
    <location>
        <begin position="1"/>
        <end position="18"/>
    </location>
</feature>
<feature type="domain" description="Transcription factor COE DNA-binding" evidence="3">
    <location>
        <begin position="79"/>
        <end position="112"/>
    </location>
</feature>
<evidence type="ECO:0000313" key="4">
    <source>
        <dbReference type="EMBL" id="UYV62417.1"/>
    </source>
</evidence>
<protein>
    <submittedName>
        <fullName evidence="4">EBF1</fullName>
    </submittedName>
</protein>
<keyword evidence="1" id="KW-0863">Zinc-finger</keyword>
<dbReference type="Gene3D" id="2.60.40.3180">
    <property type="entry name" value="Transcription factor COE1, DNA-binding domain"/>
    <property type="match status" value="1"/>
</dbReference>
<reference evidence="4 5" key="1">
    <citation type="submission" date="2022-01" db="EMBL/GenBank/DDBJ databases">
        <title>A chromosomal length assembly of Cordylochernes scorpioides.</title>
        <authorList>
            <person name="Zeh D."/>
            <person name="Zeh J."/>
        </authorList>
    </citation>
    <scope>NUCLEOTIDE SEQUENCE [LARGE SCALE GENOMIC DNA]</scope>
    <source>
        <strain evidence="4">IN4F17</strain>
        <tissue evidence="4">Whole Body</tissue>
    </source>
</reference>
<name>A0ABY6K411_9ARAC</name>
<proteinExistence type="inferred from homology"/>
<evidence type="ECO:0000256" key="1">
    <source>
        <dbReference type="RuleBase" id="RU004489"/>
    </source>
</evidence>
<dbReference type="Pfam" id="PF16422">
    <property type="entry name" value="COE1_DBD"/>
    <property type="match status" value="1"/>
</dbReference>
<dbReference type="InterPro" id="IPR032200">
    <property type="entry name" value="COE_DBD"/>
</dbReference>
<keyword evidence="1" id="KW-0479">Metal-binding</keyword>
<dbReference type="InterPro" id="IPR038173">
    <property type="entry name" value="COE_DBD_sf"/>
</dbReference>
<keyword evidence="1" id="KW-0238">DNA-binding</keyword>
<evidence type="ECO:0000259" key="3">
    <source>
        <dbReference type="Pfam" id="PF16422"/>
    </source>
</evidence>
<keyword evidence="1" id="KW-0805">Transcription regulation</keyword>
<keyword evidence="1" id="KW-0804">Transcription</keyword>
<feature type="chain" id="PRO_5045504606" evidence="2">
    <location>
        <begin position="19"/>
        <end position="196"/>
    </location>
</feature>
<dbReference type="EMBL" id="CP092864">
    <property type="protein sequence ID" value="UYV62417.1"/>
    <property type="molecule type" value="Genomic_DNA"/>
</dbReference>
<keyword evidence="5" id="KW-1185">Reference proteome</keyword>
<sequence length="196" mass="22338">MLFRYLRAMLALTSVVQAVPQQKTKTASRGFLKNQGTAVFQNLNNANAPALLLTTSFNRSSKESPSRPIRNSHSITKNCCLPRFFLKFFLKCNQNCLKNAGNPRDMRRFQVSSFFLRSSQYTYFKKIILFRELFTIHPDGTRTYKACNMELTPTHIFSCPAMAAALQKIDLDPEQQLYTPKIVDIAAAVMEMHGDI</sequence>
<dbReference type="InterPro" id="IPR003523">
    <property type="entry name" value="Transcription_factor_COE"/>
</dbReference>
<evidence type="ECO:0000313" key="5">
    <source>
        <dbReference type="Proteomes" id="UP001235939"/>
    </source>
</evidence>
<gene>
    <name evidence="4" type="ORF">LAZ67_2000484</name>
</gene>
<keyword evidence="1" id="KW-0217">Developmental protein</keyword>
<keyword evidence="1" id="KW-0862">Zinc</keyword>
<evidence type="ECO:0000256" key="2">
    <source>
        <dbReference type="SAM" id="SignalP"/>
    </source>
</evidence>